<dbReference type="Proteomes" id="UP000179023">
    <property type="component" value="Unassembled WGS sequence"/>
</dbReference>
<evidence type="ECO:0000256" key="1">
    <source>
        <dbReference type="SAM" id="SignalP"/>
    </source>
</evidence>
<organism evidence="2 3">
    <name type="scientific">Candidatus Sungbacteria bacterium RIFCSPHIGHO2_02_FULL_47_11</name>
    <dbReference type="NCBI Taxonomy" id="1802270"/>
    <lineage>
        <taxon>Bacteria</taxon>
        <taxon>Candidatus Sungiibacteriota</taxon>
    </lineage>
</organism>
<dbReference type="EMBL" id="MHQI01000002">
    <property type="protein sequence ID" value="OHA00930.1"/>
    <property type="molecule type" value="Genomic_DNA"/>
</dbReference>
<protein>
    <recommendedName>
        <fullName evidence="4">Serine protease</fullName>
    </recommendedName>
</protein>
<accession>A0A1G2KND2</accession>
<sequence>MNKIVVFLSAVFFFAAFVANAGDFVNPAVPDFLGTVIVEIDHKPTAVGSGFLIAAESGMEFITAYHVIEMDDEDIIASSLKIFTKNMVVSIPRLSARKNPESDLAHIPISGKKGATAAHITTPQVGETLTIFGTGQTEASKFRGIAQSYYGHKPVWELWQYGVPVRVVATNVAGCEIIIDLCKDQLRSIFHSGVQEFRYTKVKSLTQEMPHGFSGGPAVNQNGEVVGIYIGGFTYTNTDILVPVSRGGQ</sequence>
<dbReference type="SUPFAM" id="SSF50494">
    <property type="entry name" value="Trypsin-like serine proteases"/>
    <property type="match status" value="1"/>
</dbReference>
<dbReference type="Pfam" id="PF13365">
    <property type="entry name" value="Trypsin_2"/>
    <property type="match status" value="1"/>
</dbReference>
<name>A0A1G2KND2_9BACT</name>
<feature type="chain" id="PRO_5009583416" description="Serine protease" evidence="1">
    <location>
        <begin position="22"/>
        <end position="249"/>
    </location>
</feature>
<proteinExistence type="predicted"/>
<comment type="caution">
    <text evidence="2">The sequence shown here is derived from an EMBL/GenBank/DDBJ whole genome shotgun (WGS) entry which is preliminary data.</text>
</comment>
<gene>
    <name evidence="2" type="ORF">A3C07_00805</name>
</gene>
<dbReference type="AlphaFoldDB" id="A0A1G2KND2"/>
<dbReference type="Gene3D" id="2.40.10.120">
    <property type="match status" value="2"/>
</dbReference>
<evidence type="ECO:0000313" key="3">
    <source>
        <dbReference type="Proteomes" id="UP000179023"/>
    </source>
</evidence>
<evidence type="ECO:0000313" key="2">
    <source>
        <dbReference type="EMBL" id="OHA00930.1"/>
    </source>
</evidence>
<dbReference type="InterPro" id="IPR009003">
    <property type="entry name" value="Peptidase_S1_PA"/>
</dbReference>
<evidence type="ECO:0008006" key="4">
    <source>
        <dbReference type="Google" id="ProtNLM"/>
    </source>
</evidence>
<keyword evidence="1" id="KW-0732">Signal</keyword>
<reference evidence="2 3" key="1">
    <citation type="journal article" date="2016" name="Nat. Commun.">
        <title>Thousands of microbial genomes shed light on interconnected biogeochemical processes in an aquifer system.</title>
        <authorList>
            <person name="Anantharaman K."/>
            <person name="Brown C.T."/>
            <person name="Hug L.A."/>
            <person name="Sharon I."/>
            <person name="Castelle C.J."/>
            <person name="Probst A.J."/>
            <person name="Thomas B.C."/>
            <person name="Singh A."/>
            <person name="Wilkins M.J."/>
            <person name="Karaoz U."/>
            <person name="Brodie E.L."/>
            <person name="Williams K.H."/>
            <person name="Hubbard S.S."/>
            <person name="Banfield J.F."/>
        </authorList>
    </citation>
    <scope>NUCLEOTIDE SEQUENCE [LARGE SCALE GENOMIC DNA]</scope>
</reference>
<feature type="signal peptide" evidence="1">
    <location>
        <begin position="1"/>
        <end position="21"/>
    </location>
</feature>